<dbReference type="RefSeq" id="XP_025403675.1">
    <property type="nucleotide sequence ID" value="XM_025548816.1"/>
</dbReference>
<reference evidence="1 2" key="1">
    <citation type="submission" date="2016-12" db="EMBL/GenBank/DDBJ databases">
        <title>The genomes of Aspergillus section Nigri reveals drivers in fungal speciation.</title>
        <authorList>
            <consortium name="DOE Joint Genome Institute"/>
            <person name="Vesth T.C."/>
            <person name="Nybo J."/>
            <person name="Theobald S."/>
            <person name="Brandl J."/>
            <person name="Frisvad J.C."/>
            <person name="Nielsen K.F."/>
            <person name="Lyhne E.K."/>
            <person name="Kogle M.E."/>
            <person name="Kuo A."/>
            <person name="Riley R."/>
            <person name="Clum A."/>
            <person name="Nolan M."/>
            <person name="Lipzen A."/>
            <person name="Salamov A."/>
            <person name="Henrissat B."/>
            <person name="Wiebenga A."/>
            <person name="De Vries R.P."/>
            <person name="Grigoriev I.V."/>
            <person name="Mortensen U.H."/>
            <person name="Andersen M.R."/>
            <person name="Baker S.E."/>
        </authorList>
    </citation>
    <scope>NUCLEOTIDE SEQUENCE [LARGE SCALE GENOMIC DNA]</scope>
    <source>
        <strain evidence="1 2">CBS 117.55</strain>
    </source>
</reference>
<accession>A0A317X0V8</accession>
<dbReference type="GeneID" id="37071053"/>
<sequence length="85" mass="9078">MAHNGPVSIMSEPAGSCLGLAYCAAEALPVSFCSFRLHVDWSRADGPKSIPSLASRTCHIMTAESFIVVHANYSNLLLTRSTSHS</sequence>
<dbReference type="EMBL" id="MSFL01000002">
    <property type="protein sequence ID" value="PWY91232.1"/>
    <property type="molecule type" value="Genomic_DNA"/>
</dbReference>
<protein>
    <submittedName>
        <fullName evidence="1">Uncharacterized protein</fullName>
    </submittedName>
</protein>
<name>A0A317X0V8_9EURO</name>
<evidence type="ECO:0000313" key="1">
    <source>
        <dbReference type="EMBL" id="PWY91232.1"/>
    </source>
</evidence>
<organism evidence="1 2">
    <name type="scientific">Aspergillus heteromorphus CBS 117.55</name>
    <dbReference type="NCBI Taxonomy" id="1448321"/>
    <lineage>
        <taxon>Eukaryota</taxon>
        <taxon>Fungi</taxon>
        <taxon>Dikarya</taxon>
        <taxon>Ascomycota</taxon>
        <taxon>Pezizomycotina</taxon>
        <taxon>Eurotiomycetes</taxon>
        <taxon>Eurotiomycetidae</taxon>
        <taxon>Eurotiales</taxon>
        <taxon>Aspergillaceae</taxon>
        <taxon>Aspergillus</taxon>
        <taxon>Aspergillus subgen. Circumdati</taxon>
    </lineage>
</organism>
<proteinExistence type="predicted"/>
<gene>
    <name evidence="1" type="ORF">BO70DRAFT_88818</name>
</gene>
<evidence type="ECO:0000313" key="2">
    <source>
        <dbReference type="Proteomes" id="UP000247233"/>
    </source>
</evidence>
<dbReference type="Proteomes" id="UP000247233">
    <property type="component" value="Unassembled WGS sequence"/>
</dbReference>
<comment type="caution">
    <text evidence="1">The sequence shown here is derived from an EMBL/GenBank/DDBJ whole genome shotgun (WGS) entry which is preliminary data.</text>
</comment>
<keyword evidence="2" id="KW-1185">Reference proteome</keyword>
<dbReference type="AlphaFoldDB" id="A0A317X0V8"/>
<dbReference type="VEuPathDB" id="FungiDB:BO70DRAFT_88818"/>